<dbReference type="PROSITE" id="PS50853">
    <property type="entry name" value="FN3"/>
    <property type="match status" value="2"/>
</dbReference>
<keyword evidence="4" id="KW-1185">Reference proteome</keyword>
<keyword evidence="1" id="KW-0677">Repeat</keyword>
<dbReference type="InterPro" id="IPR050991">
    <property type="entry name" value="ECM_Regulatory_Proteins"/>
</dbReference>
<reference evidence="3 4" key="1">
    <citation type="journal article" date="2019" name="Sci. Data">
        <title>Hybrid genome assembly and annotation of Danionella translucida.</title>
        <authorList>
            <person name="Kadobianskyi M."/>
            <person name="Schulze L."/>
            <person name="Schuelke M."/>
            <person name="Judkewitz B."/>
        </authorList>
    </citation>
    <scope>NUCLEOTIDE SEQUENCE [LARGE SCALE GENOMIC DNA]</scope>
    <source>
        <strain evidence="3 4">Bolton</strain>
    </source>
</reference>
<dbReference type="CDD" id="cd00063">
    <property type="entry name" value="FN3"/>
    <property type="match status" value="2"/>
</dbReference>
<dbReference type="EMBL" id="SRMA01001431">
    <property type="protein sequence ID" value="TRZ04102.1"/>
    <property type="molecule type" value="Genomic_DNA"/>
</dbReference>
<accession>A0A553RPK6</accession>
<protein>
    <recommendedName>
        <fullName evidence="2">Fibronectin type-III domain-containing protein</fullName>
    </recommendedName>
</protein>
<comment type="caution">
    <text evidence="3">The sequence shown here is derived from an EMBL/GenBank/DDBJ whole genome shotgun (WGS) entry which is preliminary data.</text>
</comment>
<dbReference type="PANTHER" id="PTHR46708:SF11">
    <property type="entry name" value="RECEPTOR-TYPE TYROSINE-PROTEIN PHOSPHATASE ETA-LIKE"/>
    <property type="match status" value="1"/>
</dbReference>
<feature type="domain" description="Fibronectin type-III" evidence="2">
    <location>
        <begin position="329"/>
        <end position="421"/>
    </location>
</feature>
<name>A0A553RPK6_9TELE</name>
<evidence type="ECO:0000259" key="2">
    <source>
        <dbReference type="PROSITE" id="PS50853"/>
    </source>
</evidence>
<dbReference type="InterPro" id="IPR003961">
    <property type="entry name" value="FN3_dom"/>
</dbReference>
<proteinExistence type="predicted"/>
<dbReference type="SUPFAM" id="SSF49265">
    <property type="entry name" value="Fibronectin type III"/>
    <property type="match status" value="2"/>
</dbReference>
<evidence type="ECO:0000313" key="3">
    <source>
        <dbReference type="EMBL" id="TRZ04102.1"/>
    </source>
</evidence>
<dbReference type="Pfam" id="PF00041">
    <property type="entry name" value="fn3"/>
    <property type="match status" value="3"/>
</dbReference>
<dbReference type="PANTHER" id="PTHR46708">
    <property type="entry name" value="TENASCIN"/>
    <property type="match status" value="1"/>
</dbReference>
<gene>
    <name evidence="3" type="ORF">DNTS_013902</name>
</gene>
<dbReference type="Gene3D" id="2.60.40.10">
    <property type="entry name" value="Immunoglobulins"/>
    <property type="match status" value="3"/>
</dbReference>
<sequence length="472" mass="51854">MSTQTFYEKNLFSQISNLIAGTLYNVQVTPVKCNRSLNPQSFSFYTIPSAIRDLTVVEVTTSSLSLNWSKPEGNCDSYSVYLTSLTPSFTDKKTIECSTNACSVTNLKSGVQYNITITAKVNDTIEGVPFSASHYTKPSKISSITPENNSSKVIKASWTKPDGYQSGFEYCLKEAGNISCQDCNIQNCDGSSNCTISRNCSITTDLSMEESGKSAGTMYCLCVTPLTNDNSLAGETTVTSTYTEPNTVNLSLTPDSKSIFSNWTIAENYQSFQVSIRESESNNILQSDKTENLYYTFQGLHAAVNYTVTVTTVNGDLKSDVVTVSIFTKPTKPESCSAKGGQAGINVTYVPPIDSGNSNINYSVKYISSFWKEENVTYTNKTNINIPNLQNGTTYRIEVRVVAGSLMSDPCTAEAQTEPEKMTLTLIMMCSSIEPLYCGKITTKDDMLKKLTDLTNPTLNGVYWGLKWVNRN</sequence>
<dbReference type="InterPro" id="IPR036116">
    <property type="entry name" value="FN3_sf"/>
</dbReference>
<dbReference type="Proteomes" id="UP000316079">
    <property type="component" value="Unassembled WGS sequence"/>
</dbReference>
<dbReference type="STRING" id="623744.A0A553RPK6"/>
<evidence type="ECO:0000256" key="1">
    <source>
        <dbReference type="ARBA" id="ARBA00022737"/>
    </source>
</evidence>
<dbReference type="AlphaFoldDB" id="A0A553RPK6"/>
<evidence type="ECO:0000313" key="4">
    <source>
        <dbReference type="Proteomes" id="UP000316079"/>
    </source>
</evidence>
<dbReference type="OrthoDB" id="10253954at2759"/>
<feature type="domain" description="Fibronectin type-III" evidence="2">
    <location>
        <begin position="50"/>
        <end position="148"/>
    </location>
</feature>
<dbReference type="InterPro" id="IPR013783">
    <property type="entry name" value="Ig-like_fold"/>
</dbReference>
<dbReference type="SMART" id="SM00060">
    <property type="entry name" value="FN3"/>
    <property type="match status" value="3"/>
</dbReference>
<organism evidence="3 4">
    <name type="scientific">Danionella cerebrum</name>
    <dbReference type="NCBI Taxonomy" id="2873325"/>
    <lineage>
        <taxon>Eukaryota</taxon>
        <taxon>Metazoa</taxon>
        <taxon>Chordata</taxon>
        <taxon>Craniata</taxon>
        <taxon>Vertebrata</taxon>
        <taxon>Euteleostomi</taxon>
        <taxon>Actinopterygii</taxon>
        <taxon>Neopterygii</taxon>
        <taxon>Teleostei</taxon>
        <taxon>Ostariophysi</taxon>
        <taxon>Cypriniformes</taxon>
        <taxon>Danionidae</taxon>
        <taxon>Danioninae</taxon>
        <taxon>Danionella</taxon>
    </lineage>
</organism>